<dbReference type="InterPro" id="IPR024083">
    <property type="entry name" value="Fumarase/histidase_N"/>
</dbReference>
<keyword evidence="5 6" id="KW-0456">Lyase</keyword>
<dbReference type="FunFam" id="1.10.275.10:FF:000002">
    <property type="entry name" value="Argininosuccinate lyase"/>
    <property type="match status" value="1"/>
</dbReference>
<dbReference type="Pfam" id="PF14698">
    <property type="entry name" value="ASL_C2"/>
    <property type="match status" value="1"/>
</dbReference>
<reference evidence="10" key="1">
    <citation type="submission" date="2017-04" db="EMBL/GenBank/DDBJ databases">
        <authorList>
            <person name="Varghese N."/>
            <person name="Submissions S."/>
        </authorList>
    </citation>
    <scope>NUCLEOTIDE SEQUENCE [LARGE SCALE GENOMIC DNA]</scope>
    <source>
        <strain evidence="10">DSM 20463</strain>
    </source>
</reference>
<keyword evidence="6" id="KW-0963">Cytoplasm</keyword>
<dbReference type="CDD" id="cd01359">
    <property type="entry name" value="Argininosuccinate_lyase"/>
    <property type="match status" value="1"/>
</dbReference>
<dbReference type="STRING" id="573058.SAMN00017477_0491"/>
<sequence>MDLYKGRFSGKTASIAHEFNSSIGTDYKLYKVDIKGSKAHAKMLEKCGIINQEELKKIVSGLDSVLEDIESGKLEFSKEAEDIHMFIESELTNRIGDAGKKLHTARSRNDQVALDVKLFTIEVAQRAIDALVELEETIFEIAKDNLNSIMPGYTHLQIAQPVTFAHHIMAYAQMFLRDISRIKDAKKRMMTSPLGAGALATTTYNIDRSFTAKELEFESPTLNSMDSVSDRDHVVELLYCYSNVGMHFSRLAEELIIYSSQEFKFITIADEYSSGSSIMPQKKNPDMAELLRAKSARLYSNLMGIMTMLKGIPLAYNKDMQEDKEYLFDSVETFEISIEVLNGMLATMKVNSERMREMAHKGYINATDTADYLVKKGLAFRDAYYITGSIVKYGISENLSLNEIPLEKYKEFSDVFEEDYYKYIDLDYILNERKVFGGPSAKSVEEQISLTKIQLESLKKQ</sequence>
<dbReference type="FunFam" id="1.20.200.10:FF:000015">
    <property type="entry name" value="argininosuccinate lyase isoform X2"/>
    <property type="match status" value="1"/>
</dbReference>
<dbReference type="InterPro" id="IPR029419">
    <property type="entry name" value="Arg_succ_lyase_C"/>
</dbReference>
<dbReference type="InterPro" id="IPR000362">
    <property type="entry name" value="Fumarate_lyase_fam"/>
</dbReference>
<dbReference type="EMBL" id="FWWR01000009">
    <property type="protein sequence ID" value="SMB82699.1"/>
    <property type="molecule type" value="Genomic_DNA"/>
</dbReference>
<keyword evidence="4 6" id="KW-0028">Amino-acid biosynthesis</keyword>
<evidence type="ECO:0000259" key="7">
    <source>
        <dbReference type="Pfam" id="PF00206"/>
    </source>
</evidence>
<dbReference type="InterPro" id="IPR009049">
    <property type="entry name" value="Argininosuccinate_lyase"/>
</dbReference>
<name>A0A1W1UNX5_PEPAS</name>
<feature type="domain" description="Fumarate lyase N-terminal" evidence="7">
    <location>
        <begin position="6"/>
        <end position="297"/>
    </location>
</feature>
<proteinExistence type="inferred from homology"/>
<dbReference type="Gene3D" id="1.10.40.30">
    <property type="entry name" value="Fumarase/aspartase (C-terminal domain)"/>
    <property type="match status" value="1"/>
</dbReference>
<comment type="catalytic activity">
    <reaction evidence="6">
        <text>2-(N(omega)-L-arginino)succinate = fumarate + L-arginine</text>
        <dbReference type="Rhea" id="RHEA:24020"/>
        <dbReference type="ChEBI" id="CHEBI:29806"/>
        <dbReference type="ChEBI" id="CHEBI:32682"/>
        <dbReference type="ChEBI" id="CHEBI:57472"/>
        <dbReference type="EC" id="4.3.2.1"/>
    </reaction>
</comment>
<keyword evidence="10" id="KW-1185">Reference proteome</keyword>
<dbReference type="Proteomes" id="UP000192368">
    <property type="component" value="Unassembled WGS sequence"/>
</dbReference>
<dbReference type="PROSITE" id="PS00163">
    <property type="entry name" value="FUMARATE_LYASES"/>
    <property type="match status" value="1"/>
</dbReference>
<dbReference type="EC" id="4.3.2.1" evidence="2 6"/>
<evidence type="ECO:0000256" key="1">
    <source>
        <dbReference type="ARBA" id="ARBA00004941"/>
    </source>
</evidence>
<dbReference type="Gene3D" id="1.10.275.10">
    <property type="entry name" value="Fumarase/aspartase (N-terminal domain)"/>
    <property type="match status" value="1"/>
</dbReference>
<dbReference type="AlphaFoldDB" id="A0A1W1UNX5"/>
<dbReference type="InterPro" id="IPR020557">
    <property type="entry name" value="Fumarate_lyase_CS"/>
</dbReference>
<dbReference type="SUPFAM" id="SSF48557">
    <property type="entry name" value="L-aspartase-like"/>
    <property type="match status" value="1"/>
</dbReference>
<keyword evidence="3 6" id="KW-0055">Arginine biosynthesis</keyword>
<dbReference type="Pfam" id="PF00206">
    <property type="entry name" value="Lyase_1"/>
    <property type="match status" value="1"/>
</dbReference>
<comment type="similarity">
    <text evidence="6">Belongs to the lyase 1 family. Argininosuccinate lyase subfamily.</text>
</comment>
<accession>A0A1W1UNX5</accession>
<dbReference type="HAMAP" id="MF_00006">
    <property type="entry name" value="Arg_succ_lyase"/>
    <property type="match status" value="1"/>
</dbReference>
<dbReference type="PANTHER" id="PTHR43814">
    <property type="entry name" value="ARGININOSUCCINATE LYASE"/>
    <property type="match status" value="1"/>
</dbReference>
<evidence type="ECO:0000256" key="3">
    <source>
        <dbReference type="ARBA" id="ARBA00022571"/>
    </source>
</evidence>
<evidence type="ECO:0000256" key="6">
    <source>
        <dbReference type="HAMAP-Rule" id="MF_00006"/>
    </source>
</evidence>
<protein>
    <recommendedName>
        <fullName evidence="2 6">Argininosuccinate lyase</fullName>
        <shortName evidence="6">ASAL</shortName>
        <ecNumber evidence="2 6">4.3.2.1</ecNumber>
    </recommendedName>
    <alternativeName>
        <fullName evidence="6">Arginosuccinase</fullName>
    </alternativeName>
</protein>
<dbReference type="InterPro" id="IPR008948">
    <property type="entry name" value="L-Aspartase-like"/>
</dbReference>
<dbReference type="GO" id="GO:0004056">
    <property type="term" value="F:argininosuccinate lyase activity"/>
    <property type="evidence" value="ECO:0007669"/>
    <property type="project" value="UniProtKB-UniRule"/>
</dbReference>
<dbReference type="RefSeq" id="WP_084230169.1">
    <property type="nucleotide sequence ID" value="NZ_FWWR01000009.1"/>
</dbReference>
<evidence type="ECO:0000313" key="10">
    <source>
        <dbReference type="Proteomes" id="UP000192368"/>
    </source>
</evidence>
<evidence type="ECO:0000256" key="2">
    <source>
        <dbReference type="ARBA" id="ARBA00012338"/>
    </source>
</evidence>
<dbReference type="GO" id="GO:0042450">
    <property type="term" value="P:L-arginine biosynthetic process via ornithine"/>
    <property type="evidence" value="ECO:0007669"/>
    <property type="project" value="UniProtKB-UniRule"/>
</dbReference>
<comment type="pathway">
    <text evidence="1 6">Amino-acid biosynthesis; L-arginine biosynthesis; L-arginine from L-ornithine and carbamoyl phosphate: step 3/3.</text>
</comment>
<dbReference type="PRINTS" id="PR00145">
    <property type="entry name" value="ARGSUCLYASE"/>
</dbReference>
<dbReference type="FunFam" id="1.10.40.30:FF:000001">
    <property type="entry name" value="Argininosuccinate lyase"/>
    <property type="match status" value="1"/>
</dbReference>
<evidence type="ECO:0000259" key="8">
    <source>
        <dbReference type="Pfam" id="PF14698"/>
    </source>
</evidence>
<dbReference type="UniPathway" id="UPA00068">
    <property type="reaction ID" value="UER00114"/>
</dbReference>
<dbReference type="OrthoDB" id="9769623at2"/>
<feature type="domain" description="Argininosuccinate lyase C-terminal" evidence="8">
    <location>
        <begin position="363"/>
        <end position="430"/>
    </location>
</feature>
<evidence type="ECO:0000256" key="4">
    <source>
        <dbReference type="ARBA" id="ARBA00022605"/>
    </source>
</evidence>
<dbReference type="Gene3D" id="1.20.200.10">
    <property type="entry name" value="Fumarase/aspartase (Central domain)"/>
    <property type="match status" value="1"/>
</dbReference>
<dbReference type="GO" id="GO:0005829">
    <property type="term" value="C:cytosol"/>
    <property type="evidence" value="ECO:0007669"/>
    <property type="project" value="TreeGrafter"/>
</dbReference>
<organism evidence="9 10">
    <name type="scientific">Peptoniphilus asaccharolyticus DSM 20463</name>
    <dbReference type="NCBI Taxonomy" id="573058"/>
    <lineage>
        <taxon>Bacteria</taxon>
        <taxon>Bacillati</taxon>
        <taxon>Bacillota</taxon>
        <taxon>Tissierellia</taxon>
        <taxon>Tissierellales</taxon>
        <taxon>Peptoniphilaceae</taxon>
        <taxon>Peptoniphilus</taxon>
    </lineage>
</organism>
<comment type="subcellular location">
    <subcellularLocation>
        <location evidence="6">Cytoplasm</location>
    </subcellularLocation>
</comment>
<gene>
    <name evidence="6" type="primary">argH</name>
    <name evidence="9" type="ORF">SAMN00017477_0491</name>
</gene>
<evidence type="ECO:0000313" key="9">
    <source>
        <dbReference type="EMBL" id="SMB82699.1"/>
    </source>
</evidence>
<dbReference type="PANTHER" id="PTHR43814:SF1">
    <property type="entry name" value="ARGININOSUCCINATE LYASE"/>
    <property type="match status" value="1"/>
</dbReference>
<evidence type="ECO:0000256" key="5">
    <source>
        <dbReference type="ARBA" id="ARBA00023239"/>
    </source>
</evidence>
<dbReference type="InterPro" id="IPR022761">
    <property type="entry name" value="Fumarate_lyase_N"/>
</dbReference>
<dbReference type="NCBIfam" id="TIGR00838">
    <property type="entry name" value="argH"/>
    <property type="match status" value="1"/>
</dbReference>
<dbReference type="PRINTS" id="PR00149">
    <property type="entry name" value="FUMRATELYASE"/>
</dbReference>